<feature type="coiled-coil region" evidence="1">
    <location>
        <begin position="6"/>
        <end position="37"/>
    </location>
</feature>
<accession>A0A5J5F6N3</accession>
<keyword evidence="1" id="KW-0175">Coiled coil</keyword>
<protein>
    <recommendedName>
        <fullName evidence="2">HNH nuclease domain-containing protein</fullName>
    </recommendedName>
</protein>
<gene>
    <name evidence="3" type="ORF">FN846DRAFT_773170</name>
</gene>
<keyword evidence="4" id="KW-1185">Reference proteome</keyword>
<reference evidence="3 4" key="1">
    <citation type="submission" date="2019-09" db="EMBL/GenBank/DDBJ databases">
        <title>Draft genome of the ectomycorrhizal ascomycete Sphaerosporella brunnea.</title>
        <authorList>
            <consortium name="DOE Joint Genome Institute"/>
            <person name="Benucci G.M."/>
            <person name="Marozzi G."/>
            <person name="Antonielli L."/>
            <person name="Sanchez S."/>
            <person name="Marco P."/>
            <person name="Wang X."/>
            <person name="Falini L.B."/>
            <person name="Barry K."/>
            <person name="Haridas S."/>
            <person name="Lipzen A."/>
            <person name="Labutti K."/>
            <person name="Grigoriev I.V."/>
            <person name="Murat C."/>
            <person name="Martin F."/>
            <person name="Albertini E."/>
            <person name="Donnini D."/>
            <person name="Bonito G."/>
        </authorList>
    </citation>
    <scope>NUCLEOTIDE SEQUENCE [LARGE SCALE GENOMIC DNA]</scope>
    <source>
        <strain evidence="3 4">Sb_GMNB300</strain>
    </source>
</reference>
<comment type="caution">
    <text evidence="3">The sequence shown here is derived from an EMBL/GenBank/DDBJ whole genome shotgun (WGS) entry which is preliminary data.</text>
</comment>
<dbReference type="EMBL" id="VXIS01000023">
    <property type="protein sequence ID" value="KAA8912514.1"/>
    <property type="molecule type" value="Genomic_DNA"/>
</dbReference>
<dbReference type="InParanoid" id="A0A5J5F6N3"/>
<feature type="domain" description="HNH nuclease" evidence="2">
    <location>
        <begin position="97"/>
        <end position="175"/>
    </location>
</feature>
<proteinExistence type="predicted"/>
<organism evidence="3 4">
    <name type="scientific">Sphaerosporella brunnea</name>
    <dbReference type="NCBI Taxonomy" id="1250544"/>
    <lineage>
        <taxon>Eukaryota</taxon>
        <taxon>Fungi</taxon>
        <taxon>Dikarya</taxon>
        <taxon>Ascomycota</taxon>
        <taxon>Pezizomycotina</taxon>
        <taxon>Pezizomycetes</taxon>
        <taxon>Pezizales</taxon>
        <taxon>Pyronemataceae</taxon>
        <taxon>Sphaerosporella</taxon>
    </lineage>
</organism>
<evidence type="ECO:0000313" key="4">
    <source>
        <dbReference type="Proteomes" id="UP000326924"/>
    </source>
</evidence>
<evidence type="ECO:0000256" key="1">
    <source>
        <dbReference type="SAM" id="Coils"/>
    </source>
</evidence>
<dbReference type="OrthoDB" id="2142759at2759"/>
<dbReference type="AlphaFoldDB" id="A0A5J5F6N3"/>
<evidence type="ECO:0000259" key="2">
    <source>
        <dbReference type="Pfam" id="PF13391"/>
    </source>
</evidence>
<name>A0A5J5F6N3_9PEZI</name>
<dbReference type="Pfam" id="PF13391">
    <property type="entry name" value="HNH_2"/>
    <property type="match status" value="1"/>
</dbReference>
<dbReference type="InterPro" id="IPR003615">
    <property type="entry name" value="HNH_nuc"/>
</dbReference>
<sequence>METRIREDVRGQIAEVEERLDNRIDRLDNRISGVQTQVSLITHHLIEEQYECTQEELDRCNSLGTQGIILTTRTPAFRTQVEARQAQCLLSGARNHPDDLTRLDGELTGPGIEAAHIVPLGRPDLWSEAMVSAVRASRSERVLRNAPYVDNNCVENGVMLRADLHKMFDRFFWSVHPTTRVVVVFVPIPEMMEYHGMKVDRKPRGFPPAKIWQWHWEQCVIRCLARCGGRKPRR</sequence>
<evidence type="ECO:0000313" key="3">
    <source>
        <dbReference type="EMBL" id="KAA8912514.1"/>
    </source>
</evidence>
<dbReference type="Proteomes" id="UP000326924">
    <property type="component" value="Unassembled WGS sequence"/>
</dbReference>